<evidence type="ECO:0000256" key="2">
    <source>
        <dbReference type="SAM" id="Phobius"/>
    </source>
</evidence>
<dbReference type="InterPro" id="IPR038769">
    <property type="entry name" value="MTC4"/>
</dbReference>
<dbReference type="RefSeq" id="XP_014530427.2">
    <property type="nucleotide sequence ID" value="XM_014674941.2"/>
</dbReference>
<feature type="compositionally biased region" description="Low complexity" evidence="1">
    <location>
        <begin position="686"/>
        <end position="695"/>
    </location>
</feature>
<feature type="compositionally biased region" description="Polar residues" evidence="1">
    <location>
        <begin position="989"/>
        <end position="1001"/>
    </location>
</feature>
<feature type="compositionally biased region" description="Basic and acidic residues" evidence="1">
    <location>
        <begin position="706"/>
        <end position="723"/>
    </location>
</feature>
<feature type="region of interest" description="Disordered" evidence="1">
    <location>
        <begin position="820"/>
        <end position="933"/>
    </location>
</feature>
<organism evidence="3 4">
    <name type="scientific">Penicillium digitatum</name>
    <name type="common">Green mold</name>
    <dbReference type="NCBI Taxonomy" id="36651"/>
    <lineage>
        <taxon>Eukaryota</taxon>
        <taxon>Fungi</taxon>
        <taxon>Dikarya</taxon>
        <taxon>Ascomycota</taxon>
        <taxon>Pezizomycotina</taxon>
        <taxon>Eurotiomycetes</taxon>
        <taxon>Eurotiomycetidae</taxon>
        <taxon>Eurotiales</taxon>
        <taxon>Aspergillaceae</taxon>
        <taxon>Penicillium</taxon>
    </lineage>
</organism>
<feature type="compositionally biased region" description="Basic and acidic residues" evidence="1">
    <location>
        <begin position="575"/>
        <end position="585"/>
    </location>
</feature>
<keyword evidence="2" id="KW-0812">Transmembrane</keyword>
<dbReference type="AlphaFoldDB" id="A0A7T6XEU9"/>
<evidence type="ECO:0000313" key="4">
    <source>
        <dbReference type="Proteomes" id="UP000595662"/>
    </source>
</evidence>
<feature type="compositionally biased region" description="Basic residues" evidence="1">
    <location>
        <begin position="526"/>
        <end position="552"/>
    </location>
</feature>
<evidence type="ECO:0000313" key="3">
    <source>
        <dbReference type="EMBL" id="QQK39839.1"/>
    </source>
</evidence>
<keyword evidence="2" id="KW-1133">Transmembrane helix</keyword>
<feature type="compositionally biased region" description="Basic and acidic residues" evidence="1">
    <location>
        <begin position="103"/>
        <end position="115"/>
    </location>
</feature>
<feature type="region of interest" description="Disordered" evidence="1">
    <location>
        <begin position="598"/>
        <end position="656"/>
    </location>
</feature>
<name>A0A7T6XEU9_PENDI</name>
<feature type="compositionally biased region" description="Polar residues" evidence="1">
    <location>
        <begin position="762"/>
        <end position="771"/>
    </location>
</feature>
<dbReference type="KEGG" id="pdp:PDIP_87560"/>
<feature type="compositionally biased region" description="Basic residues" evidence="1">
    <location>
        <begin position="122"/>
        <end position="135"/>
    </location>
</feature>
<dbReference type="Proteomes" id="UP000595662">
    <property type="component" value="Chromosome 1"/>
</dbReference>
<reference evidence="3 4" key="1">
    <citation type="submission" date="2020-08" db="EMBL/GenBank/DDBJ databases">
        <title>The completed genome sequence of the pathogenic ascomycete fungus Penicillium digitatum.</title>
        <authorList>
            <person name="Wang M."/>
        </authorList>
    </citation>
    <scope>NUCLEOTIDE SEQUENCE [LARGE SCALE GENOMIC DNA]</scope>
    <source>
        <strain evidence="3 4">PdW03</strain>
    </source>
</reference>
<protein>
    <submittedName>
        <fullName evidence="3">Mitochondrial inner membrane protein Mitofilin</fullName>
    </submittedName>
</protein>
<feature type="compositionally biased region" description="Polar residues" evidence="1">
    <location>
        <begin position="624"/>
        <end position="635"/>
    </location>
</feature>
<feature type="region of interest" description="Disordered" evidence="1">
    <location>
        <begin position="493"/>
        <end position="585"/>
    </location>
</feature>
<feature type="compositionally biased region" description="Low complexity" evidence="1">
    <location>
        <begin position="562"/>
        <end position="571"/>
    </location>
</feature>
<feature type="transmembrane region" description="Helical" evidence="2">
    <location>
        <begin position="1161"/>
        <end position="1182"/>
    </location>
</feature>
<feature type="region of interest" description="Disordered" evidence="1">
    <location>
        <begin position="685"/>
        <end position="725"/>
    </location>
</feature>
<feature type="compositionally biased region" description="Polar residues" evidence="1">
    <location>
        <begin position="144"/>
        <end position="154"/>
    </location>
</feature>
<accession>A0A7T6XEU9</accession>
<dbReference type="PANTHER" id="PTHR38426:SF1">
    <property type="entry name" value="MAINTENANCE OF TELOMERE CAPPING PROTEIN 4"/>
    <property type="match status" value="1"/>
</dbReference>
<dbReference type="GeneID" id="26237070"/>
<feature type="compositionally biased region" description="Polar residues" evidence="1">
    <location>
        <begin position="875"/>
        <end position="893"/>
    </location>
</feature>
<evidence type="ECO:0000256" key="1">
    <source>
        <dbReference type="SAM" id="MobiDB-lite"/>
    </source>
</evidence>
<feature type="region of interest" description="Disordered" evidence="1">
    <location>
        <begin position="969"/>
        <end position="1015"/>
    </location>
</feature>
<dbReference type="EMBL" id="CP060774">
    <property type="protein sequence ID" value="QQK39839.1"/>
    <property type="molecule type" value="Genomic_DNA"/>
</dbReference>
<sequence>MPQRPNEPPTRSSLSPAKMRPRGRSSATATSFIRPDGVPFRQTPPQETDDQANGELEGTTLGGGSLDGDRRTPGRRRTQSSSGFLLDSLPRVRSTMVSLHRPRPLEPPEEKRSVPEPDIVVPKKRSRFPWSRHKQHVPEVTLDDGSSSPISAQKASAPPDRQPSGSSSQPEVPENNVAHSTPGLDRDSIHIVNLALNLNESRKRAASGIPPGSESRRPKSVSQPAVPTVDGYAYSTLARNFQRDSPYPNLSHVSGNCLSQGTLQSLEQSSVINLLPPSAIEDNQNYEFSESTLARAERALNHFDLFHEYMRLLPSLPPLRDAATESKPRKLYRGYNPLQVIRNRKVRYREKCSINAAAEGWHDVERVHQWINEVEQKYNQRVYDQLNCLKLPPFQEGHRYVSIGEHEDVDMMPTSPGSSLRRVSRTSSMKARRPRIDWKISPAELLADAAWLECSTNKTKVVDKDGRKLYPDPSELVIMDTSDDFRVHKQQHLSVEVGDPREAHSSPRTSSSGSHPALAQEFKSVGRGRHRHRFRSHSHSLRSRSASSKRKASRWDHVKVRSGSVSSSSSSDTRPSVDEKHRMSRENIRDHVQRFVDHAHSGSRTSRARSPAVRNADVDRGRTPQPTEPLSVNTKQARRHRKGSFSSAGSLDDRHDPVMSLEGMYSTAPNSPARVGYFPSIAVNLSPPSSRSPSPAKKGLRHKIASRHDRSKSKQADREREQEFELPELEALRQRNLRPSAWTEGVYKLDPSPLPDVVSSSYNDDQGTQDGNRVDGHRSRKGSHLPESKLRGIFKGPGRIAEIVGNEVSKVGDLILKKDADPESRKSSSATTFASDDSDFDDEPRGDKKSGSKGLLRRLPTFTDEPGRLTRRNSQKNSSRSFIPSLPTFTSPLRQDDPSKAAEVTDFGSPGERVSPSRNLDARDSPKRFSLPRSRTLDFNASLHTGRTNRPEIKDPSIPFSLTRPPVTGLANARASPGLSPEGRRSGLSGASRTWSISGRSIHSMPDTGVPGKSEVERTRALLLSSGIKAREITRRAHTPRAPVPHWLQSSMGPGASVPRVTRAGEFDFAAQCLIRRFEHTQHSFQQSMHHFSTSTSSPLRSQLKSLENSVNHSLAPRVRTAANDAEDLCVQLNTTSTLAVKQLSDALDKGLRKRRRRLRWIRRAGFMVLEWALVAMLWWVWLVVMAFKVVRGVFRGAFTGIRWVLWL</sequence>
<proteinExistence type="predicted"/>
<feature type="compositionally biased region" description="Low complexity" evidence="1">
    <location>
        <begin position="749"/>
        <end position="761"/>
    </location>
</feature>
<gene>
    <name evidence="3" type="ORF">Pdw03_2693</name>
</gene>
<keyword evidence="2" id="KW-0472">Membrane</keyword>
<feature type="region of interest" description="Disordered" evidence="1">
    <location>
        <begin position="1"/>
        <end position="186"/>
    </location>
</feature>
<feature type="region of interest" description="Disordered" evidence="1">
    <location>
        <begin position="408"/>
        <end position="428"/>
    </location>
</feature>
<feature type="region of interest" description="Disordered" evidence="1">
    <location>
        <begin position="745"/>
        <end position="791"/>
    </location>
</feature>
<dbReference type="VEuPathDB" id="FungiDB:PDIP_87560"/>
<dbReference type="PANTHER" id="PTHR38426">
    <property type="entry name" value="MAINTENANCE OF TELOMERE CAPPING PROTEIN 4"/>
    <property type="match status" value="1"/>
</dbReference>
<feature type="region of interest" description="Disordered" evidence="1">
    <location>
        <begin position="204"/>
        <end position="226"/>
    </location>
</feature>